<reference evidence="1 2" key="1">
    <citation type="submission" date="2018-12" db="EMBL/GenBank/DDBJ databases">
        <authorList>
            <consortium name="Pathogen Informatics"/>
        </authorList>
    </citation>
    <scope>NUCLEOTIDE SEQUENCE [LARGE SCALE GENOMIC DNA]</scope>
    <source>
        <strain evidence="1 2">NCTC10741</strain>
    </source>
</reference>
<sequence>MFTRLGLAAKTATASAAPAHGMDVFGKLSPTAHPSAAHKANVITAAA</sequence>
<name>A0A3P8MC28_TSUPA</name>
<protein>
    <submittedName>
        <fullName evidence="1">Uncharacterized protein</fullName>
    </submittedName>
</protein>
<accession>A0A3P8MC28</accession>
<gene>
    <name evidence="1" type="ORF">NCTC10741_01769</name>
</gene>
<evidence type="ECO:0000313" key="2">
    <source>
        <dbReference type="Proteomes" id="UP000271626"/>
    </source>
</evidence>
<dbReference type="EMBL" id="LR131273">
    <property type="protein sequence ID" value="VDR38646.1"/>
    <property type="molecule type" value="Genomic_DNA"/>
</dbReference>
<organism evidence="1 2">
    <name type="scientific">Tsukamurella paurometabola</name>
    <name type="common">Corynebacterium paurometabolum</name>
    <dbReference type="NCBI Taxonomy" id="2061"/>
    <lineage>
        <taxon>Bacteria</taxon>
        <taxon>Bacillati</taxon>
        <taxon>Actinomycetota</taxon>
        <taxon>Actinomycetes</taxon>
        <taxon>Mycobacteriales</taxon>
        <taxon>Tsukamurellaceae</taxon>
        <taxon>Tsukamurella</taxon>
    </lineage>
</organism>
<dbReference type="AlphaFoldDB" id="A0A3P8MC28"/>
<evidence type="ECO:0000313" key="1">
    <source>
        <dbReference type="EMBL" id="VDR38646.1"/>
    </source>
</evidence>
<proteinExistence type="predicted"/>
<dbReference type="Proteomes" id="UP000271626">
    <property type="component" value="Chromosome"/>
</dbReference>
<dbReference type="RefSeq" id="WP_164711560.1">
    <property type="nucleotide sequence ID" value="NZ_CP085954.1"/>
</dbReference>